<dbReference type="InterPro" id="IPR036249">
    <property type="entry name" value="Thioredoxin-like_sf"/>
</dbReference>
<evidence type="ECO:0000313" key="3">
    <source>
        <dbReference type="Proteomes" id="UP001600165"/>
    </source>
</evidence>
<sequence>MVMVESTMLALGTPAPSFRLPDVVSGEMVSLDHFADKKALLVIFLCQHCPFVKHVKTELARLGQDYEPQGVGIVAISANNVDTHPQDSPEYLKAMAQTEGFNFPVCYDESQAVAKTYTAACTPDFFLFDANLRLVYRGQLDDSRPSNGVPVTGKDLRGALDQVLADQHVPPEQRPSVGCNIKWKPGNEPPYFG</sequence>
<dbReference type="PANTHER" id="PTHR43640">
    <property type="entry name" value="OS07G0260300 PROTEIN"/>
    <property type="match status" value="1"/>
</dbReference>
<protein>
    <submittedName>
        <fullName evidence="2">Thioredoxin family protein</fullName>
    </submittedName>
</protein>
<dbReference type="PROSITE" id="PS51352">
    <property type="entry name" value="THIOREDOXIN_2"/>
    <property type="match status" value="1"/>
</dbReference>
<dbReference type="InterPro" id="IPR013766">
    <property type="entry name" value="Thioredoxin_domain"/>
</dbReference>
<dbReference type="PANTHER" id="PTHR43640:SF1">
    <property type="entry name" value="THIOREDOXIN-DEPENDENT PEROXIREDOXIN"/>
    <property type="match status" value="1"/>
</dbReference>
<keyword evidence="3" id="KW-1185">Reference proteome</keyword>
<dbReference type="Proteomes" id="UP001600165">
    <property type="component" value="Unassembled WGS sequence"/>
</dbReference>
<reference evidence="2 3" key="1">
    <citation type="submission" date="2024-10" db="EMBL/GenBank/DDBJ databases">
        <authorList>
            <person name="Ratan Roy A."/>
            <person name="Morales Sandoval P.H."/>
            <person name="De Los Santos Villalobos S."/>
            <person name="Chakraborty S."/>
            <person name="Mukherjee J."/>
        </authorList>
    </citation>
    <scope>NUCLEOTIDE SEQUENCE [LARGE SCALE GENOMIC DNA]</scope>
    <source>
        <strain evidence="2 3">S1</strain>
    </source>
</reference>
<proteinExistence type="predicted"/>
<comment type="caution">
    <text evidence="2">The sequence shown here is derived from an EMBL/GenBank/DDBJ whole genome shotgun (WGS) entry which is preliminary data.</text>
</comment>
<organism evidence="2 3">
    <name type="scientific">Almyronema epifaneia S1</name>
    <dbReference type="NCBI Taxonomy" id="2991925"/>
    <lineage>
        <taxon>Bacteria</taxon>
        <taxon>Bacillati</taxon>
        <taxon>Cyanobacteriota</taxon>
        <taxon>Cyanophyceae</taxon>
        <taxon>Nodosilineales</taxon>
        <taxon>Nodosilineaceae</taxon>
        <taxon>Almyronema</taxon>
        <taxon>Almyronema epifaneia</taxon>
    </lineage>
</organism>
<dbReference type="Pfam" id="PF08534">
    <property type="entry name" value="Redoxin"/>
    <property type="match status" value="1"/>
</dbReference>
<accession>A0ABW6II02</accession>
<dbReference type="RefSeq" id="WP_377966958.1">
    <property type="nucleotide sequence ID" value="NZ_JBHZOL010000094.1"/>
</dbReference>
<dbReference type="Gene3D" id="3.40.30.10">
    <property type="entry name" value="Glutaredoxin"/>
    <property type="match status" value="1"/>
</dbReference>
<dbReference type="SUPFAM" id="SSF52833">
    <property type="entry name" value="Thioredoxin-like"/>
    <property type="match status" value="1"/>
</dbReference>
<dbReference type="InterPro" id="IPR013740">
    <property type="entry name" value="Redoxin"/>
</dbReference>
<gene>
    <name evidence="2" type="ORF">ACFVKH_16290</name>
</gene>
<evidence type="ECO:0000313" key="2">
    <source>
        <dbReference type="EMBL" id="MFE4107846.1"/>
    </source>
</evidence>
<name>A0ABW6II02_9CYAN</name>
<evidence type="ECO:0000259" key="1">
    <source>
        <dbReference type="PROSITE" id="PS51352"/>
    </source>
</evidence>
<feature type="domain" description="Thioredoxin" evidence="1">
    <location>
        <begin position="9"/>
        <end position="165"/>
    </location>
</feature>
<dbReference type="InterPro" id="IPR047262">
    <property type="entry name" value="PRX-like1"/>
</dbReference>
<dbReference type="CDD" id="cd02969">
    <property type="entry name" value="PRX_like1"/>
    <property type="match status" value="1"/>
</dbReference>
<dbReference type="EMBL" id="JBHZOL010000094">
    <property type="protein sequence ID" value="MFE4107846.1"/>
    <property type="molecule type" value="Genomic_DNA"/>
</dbReference>